<dbReference type="PROSITE" id="PS50987">
    <property type="entry name" value="HTH_ARSR_2"/>
    <property type="match status" value="1"/>
</dbReference>
<evidence type="ECO:0000256" key="3">
    <source>
        <dbReference type="ARBA" id="ARBA00023163"/>
    </source>
</evidence>
<organism evidence="5 6">
    <name type="scientific">Novosphingobium aureum</name>
    <dbReference type="NCBI Taxonomy" id="2792964"/>
    <lineage>
        <taxon>Bacteria</taxon>
        <taxon>Pseudomonadati</taxon>
        <taxon>Pseudomonadota</taxon>
        <taxon>Alphaproteobacteria</taxon>
        <taxon>Sphingomonadales</taxon>
        <taxon>Sphingomonadaceae</taxon>
        <taxon>Novosphingobium</taxon>
    </lineage>
</organism>
<gene>
    <name evidence="5" type="ORF">I5E68_01925</name>
</gene>
<evidence type="ECO:0000313" key="5">
    <source>
        <dbReference type="EMBL" id="MBH0111708.1"/>
    </source>
</evidence>
<dbReference type="InterPro" id="IPR036388">
    <property type="entry name" value="WH-like_DNA-bd_sf"/>
</dbReference>
<keyword evidence="2" id="KW-0238">DNA-binding</keyword>
<dbReference type="InterPro" id="IPR051011">
    <property type="entry name" value="Metal_resp_trans_reg"/>
</dbReference>
<sequence length="104" mass="11862">MAQHVDELLAVLAELTRLRALQIVWVGDEHSVCDLMGRLDVTQSRMSRHMQRLKKAGLVVDRRDGQWVRYRKCTALPDGWVAIIERVLDTLPTCSEALDHKKAA</sequence>
<feature type="domain" description="HTH arsR-type" evidence="4">
    <location>
        <begin position="1"/>
        <end position="104"/>
    </location>
</feature>
<dbReference type="PANTHER" id="PTHR43132">
    <property type="entry name" value="ARSENICAL RESISTANCE OPERON REPRESSOR ARSR-RELATED"/>
    <property type="match status" value="1"/>
</dbReference>
<dbReference type="Proteomes" id="UP000617634">
    <property type="component" value="Unassembled WGS sequence"/>
</dbReference>
<evidence type="ECO:0000313" key="6">
    <source>
        <dbReference type="Proteomes" id="UP000617634"/>
    </source>
</evidence>
<dbReference type="GO" id="GO:0003700">
    <property type="term" value="F:DNA-binding transcription factor activity"/>
    <property type="evidence" value="ECO:0007669"/>
    <property type="project" value="InterPro"/>
</dbReference>
<keyword evidence="1" id="KW-0805">Transcription regulation</keyword>
<accession>A0A931H9Y2</accession>
<protein>
    <submittedName>
        <fullName evidence="5">Winged helix-turn-helix transcriptional regulator</fullName>
    </submittedName>
</protein>
<evidence type="ECO:0000256" key="2">
    <source>
        <dbReference type="ARBA" id="ARBA00023125"/>
    </source>
</evidence>
<name>A0A931H9Y2_9SPHN</name>
<dbReference type="GO" id="GO:0003677">
    <property type="term" value="F:DNA binding"/>
    <property type="evidence" value="ECO:0007669"/>
    <property type="project" value="UniProtKB-KW"/>
</dbReference>
<reference evidence="5" key="1">
    <citation type="submission" date="2020-11" db="EMBL/GenBank/DDBJ databases">
        <title>Novosphingobium aureum sp. nov., a marine bacterium isolated from sediment of a salt flat.</title>
        <authorList>
            <person name="Yoo Y."/>
            <person name="Kim J.-J."/>
        </authorList>
    </citation>
    <scope>NUCLEOTIDE SEQUENCE</scope>
    <source>
        <strain evidence="5">YJ-S2-02</strain>
    </source>
</reference>
<comment type="caution">
    <text evidence="5">The sequence shown here is derived from an EMBL/GenBank/DDBJ whole genome shotgun (WGS) entry which is preliminary data.</text>
</comment>
<dbReference type="InterPro" id="IPR036390">
    <property type="entry name" value="WH_DNA-bd_sf"/>
</dbReference>
<dbReference type="PANTHER" id="PTHR43132:SF2">
    <property type="entry name" value="ARSENICAL RESISTANCE OPERON REPRESSOR ARSR-RELATED"/>
    <property type="match status" value="1"/>
</dbReference>
<dbReference type="SUPFAM" id="SSF46785">
    <property type="entry name" value="Winged helix' DNA-binding domain"/>
    <property type="match status" value="1"/>
</dbReference>
<dbReference type="InterPro" id="IPR011991">
    <property type="entry name" value="ArsR-like_HTH"/>
</dbReference>
<dbReference type="NCBIfam" id="NF033788">
    <property type="entry name" value="HTH_metalloreg"/>
    <property type="match status" value="1"/>
</dbReference>
<evidence type="ECO:0000259" key="4">
    <source>
        <dbReference type="PROSITE" id="PS50987"/>
    </source>
</evidence>
<dbReference type="PRINTS" id="PR00778">
    <property type="entry name" value="HTHARSR"/>
</dbReference>
<dbReference type="InterPro" id="IPR001845">
    <property type="entry name" value="HTH_ArsR_DNA-bd_dom"/>
</dbReference>
<dbReference type="SMART" id="SM00418">
    <property type="entry name" value="HTH_ARSR"/>
    <property type="match status" value="1"/>
</dbReference>
<dbReference type="AlphaFoldDB" id="A0A931H9Y2"/>
<keyword evidence="6" id="KW-1185">Reference proteome</keyword>
<dbReference type="EMBL" id="JADZGI010000001">
    <property type="protein sequence ID" value="MBH0111708.1"/>
    <property type="molecule type" value="Genomic_DNA"/>
</dbReference>
<keyword evidence="3" id="KW-0804">Transcription</keyword>
<evidence type="ECO:0000256" key="1">
    <source>
        <dbReference type="ARBA" id="ARBA00023015"/>
    </source>
</evidence>
<proteinExistence type="predicted"/>
<dbReference type="Gene3D" id="1.10.10.10">
    <property type="entry name" value="Winged helix-like DNA-binding domain superfamily/Winged helix DNA-binding domain"/>
    <property type="match status" value="1"/>
</dbReference>
<dbReference type="CDD" id="cd00090">
    <property type="entry name" value="HTH_ARSR"/>
    <property type="match status" value="1"/>
</dbReference>
<dbReference type="Pfam" id="PF01022">
    <property type="entry name" value="HTH_5"/>
    <property type="match status" value="1"/>
</dbReference>